<reference evidence="5" key="5">
    <citation type="submission" date="2018-04" db="UniProtKB">
        <authorList>
            <consortium name="EnsemblFungi"/>
        </authorList>
    </citation>
    <scope>IDENTIFICATION</scope>
    <source>
        <strain evidence="5">R3-111a-1</strain>
    </source>
</reference>
<dbReference type="EnsemblFungi" id="EJT70674">
    <property type="protein sequence ID" value="EJT70674"/>
    <property type="gene ID" value="GGTG_11697"/>
</dbReference>
<dbReference type="EMBL" id="GL385401">
    <property type="protein sequence ID" value="EJT70674.1"/>
    <property type="molecule type" value="Genomic_DNA"/>
</dbReference>
<protein>
    <recommendedName>
        <fullName evidence="7">Ser-Thr-rich glycosyl-phosphatidyl-inositol-anchored membrane family protein</fullName>
    </recommendedName>
</protein>
<dbReference type="OrthoDB" id="5589325at2759"/>
<dbReference type="RefSeq" id="XP_009227852.1">
    <property type="nucleotide sequence ID" value="XM_009229588.1"/>
</dbReference>
<feature type="region of interest" description="Disordered" evidence="1">
    <location>
        <begin position="197"/>
        <end position="228"/>
    </location>
</feature>
<proteinExistence type="predicted"/>
<gene>
    <name evidence="5" type="primary">20352155</name>
    <name evidence="4" type="ORF">GGTG_11697</name>
</gene>
<feature type="signal peptide" evidence="3">
    <location>
        <begin position="1"/>
        <end position="30"/>
    </location>
</feature>
<evidence type="ECO:0000313" key="4">
    <source>
        <dbReference type="EMBL" id="EJT70674.1"/>
    </source>
</evidence>
<reference evidence="6" key="1">
    <citation type="submission" date="2010-07" db="EMBL/GenBank/DDBJ databases">
        <title>The genome sequence of Gaeumannomyces graminis var. tritici strain R3-111a-1.</title>
        <authorList>
            <consortium name="The Broad Institute Genome Sequencing Platform"/>
            <person name="Ma L.-J."/>
            <person name="Dead R."/>
            <person name="Young S."/>
            <person name="Zeng Q."/>
            <person name="Koehrsen M."/>
            <person name="Alvarado L."/>
            <person name="Berlin A."/>
            <person name="Chapman S.B."/>
            <person name="Chen Z."/>
            <person name="Freedman E."/>
            <person name="Gellesch M."/>
            <person name="Goldberg J."/>
            <person name="Griggs A."/>
            <person name="Gujja S."/>
            <person name="Heilman E.R."/>
            <person name="Heiman D."/>
            <person name="Hepburn T."/>
            <person name="Howarth C."/>
            <person name="Jen D."/>
            <person name="Larson L."/>
            <person name="Mehta T."/>
            <person name="Neiman D."/>
            <person name="Pearson M."/>
            <person name="Roberts A."/>
            <person name="Saif S."/>
            <person name="Shea T."/>
            <person name="Shenoy N."/>
            <person name="Sisk P."/>
            <person name="Stolte C."/>
            <person name="Sykes S."/>
            <person name="Walk T."/>
            <person name="White J."/>
            <person name="Yandava C."/>
            <person name="Haas B."/>
            <person name="Nusbaum C."/>
            <person name="Birren B."/>
        </authorList>
    </citation>
    <scope>NUCLEOTIDE SEQUENCE [LARGE SCALE GENOMIC DNA]</scope>
    <source>
        <strain evidence="6">R3-111a-1</strain>
    </source>
</reference>
<keyword evidence="6" id="KW-1185">Reference proteome</keyword>
<keyword evidence="2" id="KW-1133">Transmembrane helix</keyword>
<dbReference type="Proteomes" id="UP000006039">
    <property type="component" value="Unassembled WGS sequence"/>
</dbReference>
<evidence type="ECO:0000313" key="6">
    <source>
        <dbReference type="Proteomes" id="UP000006039"/>
    </source>
</evidence>
<evidence type="ECO:0008006" key="7">
    <source>
        <dbReference type="Google" id="ProtNLM"/>
    </source>
</evidence>
<keyword evidence="2" id="KW-0472">Membrane</keyword>
<feature type="compositionally biased region" description="Basic and acidic residues" evidence="1">
    <location>
        <begin position="205"/>
        <end position="216"/>
    </location>
</feature>
<feature type="compositionally biased region" description="Low complexity" evidence="1">
    <location>
        <begin position="349"/>
        <end position="361"/>
    </location>
</feature>
<feature type="compositionally biased region" description="Basic and acidic residues" evidence="1">
    <location>
        <begin position="404"/>
        <end position="416"/>
    </location>
</feature>
<name>J3PDX4_GAET3</name>
<dbReference type="VEuPathDB" id="FungiDB:GGTG_11697"/>
<dbReference type="STRING" id="644352.J3PDX4"/>
<evidence type="ECO:0000256" key="1">
    <source>
        <dbReference type="SAM" id="MobiDB-lite"/>
    </source>
</evidence>
<dbReference type="HOGENOM" id="CLU_050077_0_0_1"/>
<keyword evidence="2" id="KW-0812">Transmembrane</keyword>
<reference evidence="4" key="2">
    <citation type="submission" date="2010-07" db="EMBL/GenBank/DDBJ databases">
        <authorList>
            <consortium name="The Broad Institute Genome Sequencing Platform"/>
            <consortium name="Broad Institute Genome Sequencing Center for Infectious Disease"/>
            <person name="Ma L.-J."/>
            <person name="Dead R."/>
            <person name="Young S."/>
            <person name="Zeng Q."/>
            <person name="Koehrsen M."/>
            <person name="Alvarado L."/>
            <person name="Berlin A."/>
            <person name="Chapman S.B."/>
            <person name="Chen Z."/>
            <person name="Freedman E."/>
            <person name="Gellesch M."/>
            <person name="Goldberg J."/>
            <person name="Griggs A."/>
            <person name="Gujja S."/>
            <person name="Heilman E.R."/>
            <person name="Heiman D."/>
            <person name="Hepburn T."/>
            <person name="Howarth C."/>
            <person name="Jen D."/>
            <person name="Larson L."/>
            <person name="Mehta T."/>
            <person name="Neiman D."/>
            <person name="Pearson M."/>
            <person name="Roberts A."/>
            <person name="Saif S."/>
            <person name="Shea T."/>
            <person name="Shenoy N."/>
            <person name="Sisk P."/>
            <person name="Stolte C."/>
            <person name="Sykes S."/>
            <person name="Walk T."/>
            <person name="White J."/>
            <person name="Yandava C."/>
            <person name="Haas B."/>
            <person name="Nusbaum C."/>
            <person name="Birren B."/>
        </authorList>
    </citation>
    <scope>NUCLEOTIDE SEQUENCE</scope>
    <source>
        <strain evidence="4">R3-111a-1</strain>
    </source>
</reference>
<reference evidence="4" key="3">
    <citation type="submission" date="2010-09" db="EMBL/GenBank/DDBJ databases">
        <title>Annotation of Gaeumannomyces graminis var. tritici R3-111a-1.</title>
        <authorList>
            <consortium name="The Broad Institute Genome Sequencing Platform"/>
            <person name="Ma L.-J."/>
            <person name="Dead R."/>
            <person name="Young S.K."/>
            <person name="Zeng Q."/>
            <person name="Gargeya S."/>
            <person name="Fitzgerald M."/>
            <person name="Haas B."/>
            <person name="Abouelleil A."/>
            <person name="Alvarado L."/>
            <person name="Arachchi H.M."/>
            <person name="Berlin A."/>
            <person name="Brown A."/>
            <person name="Chapman S.B."/>
            <person name="Chen Z."/>
            <person name="Dunbar C."/>
            <person name="Freedman E."/>
            <person name="Gearin G."/>
            <person name="Gellesch M."/>
            <person name="Goldberg J."/>
            <person name="Griggs A."/>
            <person name="Gujja S."/>
            <person name="Heiman D."/>
            <person name="Howarth C."/>
            <person name="Larson L."/>
            <person name="Lui A."/>
            <person name="MacDonald P.J.P."/>
            <person name="Mehta T."/>
            <person name="Montmayeur A."/>
            <person name="Murphy C."/>
            <person name="Neiman D."/>
            <person name="Pearson M."/>
            <person name="Priest M."/>
            <person name="Roberts A."/>
            <person name="Saif S."/>
            <person name="Shea T."/>
            <person name="Shenoy N."/>
            <person name="Sisk P."/>
            <person name="Stolte C."/>
            <person name="Sykes S."/>
            <person name="Yandava C."/>
            <person name="Wortman J."/>
            <person name="Nusbaum C."/>
            <person name="Birren B."/>
        </authorList>
    </citation>
    <scope>NUCLEOTIDE SEQUENCE</scope>
    <source>
        <strain evidence="4">R3-111a-1</strain>
    </source>
</reference>
<dbReference type="eggNOG" id="ENOG502RX2U">
    <property type="taxonomic scope" value="Eukaryota"/>
</dbReference>
<sequence>MRISRNLLHACSPSVPILGLLCLLLPFCCAGPAFTNTRYHIVPGVPFELSWTGNEGPVTVDLVSAVEDRTVVVQNVAVNDSRTSVIWTLPNSVPAGQYLFRIKDAGGGLEYSRALDFKKTANLSTTLFTDPAPSPTAGASHLPTARSTAMPTQAADTGLSTAEKVGIGIGAAAALLLLLVALLVFLCCWRRRRRLQEQRRRRRHYQEARSSHRLDAAVRSSKAGSAQTTTSTAYTATDIASDCSCCSPVASTTSPLPPSSQDPPLTRMPILSGAGAAMAPLRTGGVVVGTPTTTTTTSPLSAVARAPRALRARGAADGGGSYSPLPAGESVDPFEDVISPVTPQLAAAGGWKQQQRQQQGGEWVGRPPPPAGRWAGGGGGQRSLAPLAELETGAQMYVPRVEDAERPWSRRGEAWRRQQAVESPVLGRARLDTPSLYSQDGGGL</sequence>
<evidence type="ECO:0000256" key="3">
    <source>
        <dbReference type="SAM" id="SignalP"/>
    </source>
</evidence>
<evidence type="ECO:0000256" key="2">
    <source>
        <dbReference type="SAM" id="Phobius"/>
    </source>
</evidence>
<reference evidence="5" key="4">
    <citation type="journal article" date="2015" name="G3 (Bethesda)">
        <title>Genome sequences of three phytopathogenic species of the Magnaporthaceae family of fungi.</title>
        <authorList>
            <person name="Okagaki L.H."/>
            <person name="Nunes C.C."/>
            <person name="Sailsbery J."/>
            <person name="Clay B."/>
            <person name="Brown D."/>
            <person name="John T."/>
            <person name="Oh Y."/>
            <person name="Young N."/>
            <person name="Fitzgerald M."/>
            <person name="Haas B.J."/>
            <person name="Zeng Q."/>
            <person name="Young S."/>
            <person name="Adiconis X."/>
            <person name="Fan L."/>
            <person name="Levin J.Z."/>
            <person name="Mitchell T.K."/>
            <person name="Okubara P.A."/>
            <person name="Farman M.L."/>
            <person name="Kohn L.M."/>
            <person name="Birren B."/>
            <person name="Ma L.-J."/>
            <person name="Dean R.A."/>
        </authorList>
    </citation>
    <scope>NUCLEOTIDE SEQUENCE</scope>
    <source>
        <strain evidence="5">R3-111a-1</strain>
    </source>
</reference>
<evidence type="ECO:0000313" key="5">
    <source>
        <dbReference type="EnsemblFungi" id="EJT70674"/>
    </source>
</evidence>
<keyword evidence="3" id="KW-0732">Signal</keyword>
<feature type="chain" id="PRO_5015095228" description="Ser-Thr-rich glycosyl-phosphatidyl-inositol-anchored membrane family protein" evidence="3">
    <location>
        <begin position="31"/>
        <end position="444"/>
    </location>
</feature>
<organism evidence="4">
    <name type="scientific">Gaeumannomyces tritici (strain R3-111a-1)</name>
    <name type="common">Wheat and barley take-all root rot fungus</name>
    <name type="synonym">Gaeumannomyces graminis var. tritici</name>
    <dbReference type="NCBI Taxonomy" id="644352"/>
    <lineage>
        <taxon>Eukaryota</taxon>
        <taxon>Fungi</taxon>
        <taxon>Dikarya</taxon>
        <taxon>Ascomycota</taxon>
        <taxon>Pezizomycotina</taxon>
        <taxon>Sordariomycetes</taxon>
        <taxon>Sordariomycetidae</taxon>
        <taxon>Magnaporthales</taxon>
        <taxon>Magnaporthaceae</taxon>
        <taxon>Gaeumannomyces</taxon>
    </lineage>
</organism>
<dbReference type="GeneID" id="20352155"/>
<dbReference type="AlphaFoldDB" id="J3PDX4"/>
<feature type="region of interest" description="Disordered" evidence="1">
    <location>
        <begin position="314"/>
        <end position="383"/>
    </location>
</feature>
<feature type="region of interest" description="Disordered" evidence="1">
    <location>
        <begin position="404"/>
        <end position="444"/>
    </location>
</feature>
<accession>J3PDX4</accession>
<feature type="transmembrane region" description="Helical" evidence="2">
    <location>
        <begin position="165"/>
        <end position="189"/>
    </location>
</feature>